<reference evidence="13 14" key="1">
    <citation type="journal article" date="2018" name="MBio">
        <title>Comparative Genomics Reveals the Core Gene Toolbox for the Fungus-Insect Symbiosis.</title>
        <authorList>
            <person name="Wang Y."/>
            <person name="Stata M."/>
            <person name="Wang W."/>
            <person name="Stajich J.E."/>
            <person name="White M.M."/>
            <person name="Moncalvo J.M."/>
        </authorList>
    </citation>
    <scope>NUCLEOTIDE SEQUENCE [LARGE SCALE GENOMIC DNA]</scope>
    <source>
        <strain evidence="13 14">AUS-126-30</strain>
    </source>
</reference>
<dbReference type="GO" id="GO:0000444">
    <property type="term" value="C:MIS12/MIND type complex"/>
    <property type="evidence" value="ECO:0007669"/>
    <property type="project" value="TreeGrafter"/>
</dbReference>
<sequence>MNINQQKTKDEIESHNDKNEVKRFRVQYPLSQRTFELIVEHFGFIPATFVDEIINAANESIYRVTQALTEFVEAEMGVGIETDQAINKAETLLEHAIDRNFDKFEIYALRNIFNIPAGLEDYIYLPHHKIEKEIIPKEEQEEIQQKIEDSVREIMSHKAIEKKLRENIKALDNEIGAIDELERSLKTIFTKNNIIANTNYSSFNGQEGFTNESMDIDDAESGVLGRRDRDDSEELTSNGIASSNEKMDLEEISKQIKDLELKLETISKVSTRTFFPQKSGLIFFVALFTNVYKYGKNMPLSMYSRASQPILLVVDPCQKRFDIYINPPCFPPLSLSQRTKNKQLNSNINMVSFPANKNRFLSIFHKMPVECYPFVVVIGAFSAYGVYTMGRKFNQASADRETGKTRF</sequence>
<dbReference type="GO" id="GO:0000070">
    <property type="term" value="P:mitotic sister chromatid segregation"/>
    <property type="evidence" value="ECO:0007669"/>
    <property type="project" value="TreeGrafter"/>
</dbReference>
<keyword evidence="6" id="KW-0995">Kinetochore</keyword>
<evidence type="ECO:0000256" key="8">
    <source>
        <dbReference type="ARBA" id="ARBA00023306"/>
    </source>
</evidence>
<accession>A0A2U1IWD1</accession>
<evidence type="ECO:0000256" key="6">
    <source>
        <dbReference type="ARBA" id="ARBA00022838"/>
    </source>
</evidence>
<dbReference type="EMBL" id="MBFU01001021">
    <property type="protein sequence ID" value="PVZ97032.1"/>
    <property type="molecule type" value="Genomic_DNA"/>
</dbReference>
<evidence type="ECO:0000256" key="12">
    <source>
        <dbReference type="SAM" id="Phobius"/>
    </source>
</evidence>
<evidence type="ECO:0000256" key="10">
    <source>
        <dbReference type="SAM" id="Coils"/>
    </source>
</evidence>
<comment type="caution">
    <text evidence="13">The sequence shown here is derived from an EMBL/GenBank/DDBJ whole genome shotgun (WGS) entry which is preliminary data.</text>
</comment>
<keyword evidence="14" id="KW-1185">Reference proteome</keyword>
<feature type="region of interest" description="Disordered" evidence="11">
    <location>
        <begin position="222"/>
        <end position="244"/>
    </location>
</feature>
<protein>
    <submittedName>
        <fullName evidence="13">Uncharacterized protein</fullName>
    </submittedName>
</protein>
<feature type="transmembrane region" description="Helical" evidence="12">
    <location>
        <begin position="372"/>
        <end position="390"/>
    </location>
</feature>
<dbReference type="GO" id="GO:0051382">
    <property type="term" value="P:kinetochore assembly"/>
    <property type="evidence" value="ECO:0007669"/>
    <property type="project" value="TreeGrafter"/>
</dbReference>
<evidence type="ECO:0000256" key="9">
    <source>
        <dbReference type="ARBA" id="ARBA00023328"/>
    </source>
</evidence>
<evidence type="ECO:0000256" key="5">
    <source>
        <dbReference type="ARBA" id="ARBA00022776"/>
    </source>
</evidence>
<proteinExistence type="inferred from homology"/>
<evidence type="ECO:0000256" key="3">
    <source>
        <dbReference type="ARBA" id="ARBA00022454"/>
    </source>
</evidence>
<keyword evidence="5" id="KW-0498">Mitosis</keyword>
<keyword evidence="4" id="KW-0132">Cell division</keyword>
<name>A0A2U1IWD1_SMIAN</name>
<dbReference type="GO" id="GO:0005634">
    <property type="term" value="C:nucleus"/>
    <property type="evidence" value="ECO:0007669"/>
    <property type="project" value="InterPro"/>
</dbReference>
<evidence type="ECO:0000256" key="1">
    <source>
        <dbReference type="ARBA" id="ARBA00004629"/>
    </source>
</evidence>
<dbReference type="PANTHER" id="PTHR14527">
    <property type="entry name" value="PROTEIN MIS12 HOMOLOG"/>
    <property type="match status" value="1"/>
</dbReference>
<dbReference type="Pfam" id="PF05859">
    <property type="entry name" value="Mis12"/>
    <property type="match status" value="1"/>
</dbReference>
<keyword evidence="9" id="KW-0137">Centromere</keyword>
<dbReference type="PANTHER" id="PTHR14527:SF2">
    <property type="entry name" value="PROTEIN MIS12 HOMOLOG"/>
    <property type="match status" value="1"/>
</dbReference>
<keyword evidence="7 10" id="KW-0175">Coiled coil</keyword>
<keyword evidence="12" id="KW-1133">Transmembrane helix</keyword>
<evidence type="ECO:0000256" key="7">
    <source>
        <dbReference type="ARBA" id="ARBA00023054"/>
    </source>
</evidence>
<keyword evidence="8" id="KW-0131">Cell cycle</keyword>
<feature type="coiled-coil region" evidence="10">
    <location>
        <begin position="154"/>
        <end position="181"/>
    </location>
</feature>
<evidence type="ECO:0000313" key="14">
    <source>
        <dbReference type="Proteomes" id="UP000245591"/>
    </source>
</evidence>
<feature type="compositionally biased region" description="Polar residues" evidence="11">
    <location>
        <begin position="235"/>
        <end position="244"/>
    </location>
</feature>
<comment type="subcellular location">
    <subcellularLocation>
        <location evidence="1">Chromosome</location>
        <location evidence="1">Centromere</location>
        <location evidence="1">Kinetochore</location>
    </subcellularLocation>
</comment>
<gene>
    <name evidence="13" type="ORF">BB558_007031</name>
</gene>
<evidence type="ECO:0000313" key="13">
    <source>
        <dbReference type="EMBL" id="PVZ97032.1"/>
    </source>
</evidence>
<organism evidence="13 14">
    <name type="scientific">Smittium angustum</name>
    <dbReference type="NCBI Taxonomy" id="133377"/>
    <lineage>
        <taxon>Eukaryota</taxon>
        <taxon>Fungi</taxon>
        <taxon>Fungi incertae sedis</taxon>
        <taxon>Zoopagomycota</taxon>
        <taxon>Kickxellomycotina</taxon>
        <taxon>Harpellomycetes</taxon>
        <taxon>Harpellales</taxon>
        <taxon>Legeriomycetaceae</taxon>
        <taxon>Smittium</taxon>
    </lineage>
</organism>
<keyword evidence="3" id="KW-0158">Chromosome</keyword>
<dbReference type="InterPro" id="IPR008685">
    <property type="entry name" value="Centromere_Mis12"/>
</dbReference>
<dbReference type="GO" id="GO:0051301">
    <property type="term" value="P:cell division"/>
    <property type="evidence" value="ECO:0007669"/>
    <property type="project" value="UniProtKB-KW"/>
</dbReference>
<dbReference type="Proteomes" id="UP000245591">
    <property type="component" value="Unassembled WGS sequence"/>
</dbReference>
<evidence type="ECO:0000256" key="11">
    <source>
        <dbReference type="SAM" id="MobiDB-lite"/>
    </source>
</evidence>
<dbReference type="AlphaFoldDB" id="A0A2U1IWD1"/>
<keyword evidence="12" id="KW-0472">Membrane</keyword>
<comment type="similarity">
    <text evidence="2">Belongs to the mis12 family.</text>
</comment>
<keyword evidence="12" id="KW-0812">Transmembrane</keyword>
<evidence type="ECO:0000256" key="4">
    <source>
        <dbReference type="ARBA" id="ARBA00022618"/>
    </source>
</evidence>
<evidence type="ECO:0000256" key="2">
    <source>
        <dbReference type="ARBA" id="ARBA00008643"/>
    </source>
</evidence>